<dbReference type="GO" id="GO:0032259">
    <property type="term" value="P:methylation"/>
    <property type="evidence" value="ECO:0007669"/>
    <property type="project" value="UniProtKB-KW"/>
</dbReference>
<dbReference type="InterPro" id="IPR004441">
    <property type="entry name" value="rRNA_MeTrfase_TrmH"/>
</dbReference>
<protein>
    <submittedName>
        <fullName evidence="4">TrmH family RNA methyltransferase</fullName>
    </submittedName>
</protein>
<dbReference type="GO" id="GO:0003723">
    <property type="term" value="F:RNA binding"/>
    <property type="evidence" value="ECO:0007669"/>
    <property type="project" value="InterPro"/>
</dbReference>
<evidence type="ECO:0000313" key="4">
    <source>
        <dbReference type="EMBL" id="QFQ12775.1"/>
    </source>
</evidence>
<keyword evidence="5" id="KW-1185">Reference proteome</keyword>
<keyword evidence="2 4" id="KW-0808">Transferase</keyword>
<gene>
    <name evidence="4" type="ORF">C7Y71_006940</name>
</gene>
<organism evidence="4 5">
    <name type="scientific">Pseudoprevotella muciniphila</name>
    <dbReference type="NCBI Taxonomy" id="2133944"/>
    <lineage>
        <taxon>Bacteria</taxon>
        <taxon>Pseudomonadati</taxon>
        <taxon>Bacteroidota</taxon>
        <taxon>Bacteroidia</taxon>
        <taxon>Bacteroidales</taxon>
        <taxon>Prevotellaceae</taxon>
        <taxon>Pseudoprevotella</taxon>
    </lineage>
</organism>
<dbReference type="InterPro" id="IPR029028">
    <property type="entry name" value="Alpha/beta_knot_MTases"/>
</dbReference>
<dbReference type="GO" id="GO:0008173">
    <property type="term" value="F:RNA methyltransferase activity"/>
    <property type="evidence" value="ECO:0007669"/>
    <property type="project" value="InterPro"/>
</dbReference>
<dbReference type="GO" id="GO:0005829">
    <property type="term" value="C:cytosol"/>
    <property type="evidence" value="ECO:0007669"/>
    <property type="project" value="TreeGrafter"/>
</dbReference>
<evidence type="ECO:0000256" key="1">
    <source>
        <dbReference type="ARBA" id="ARBA00022603"/>
    </source>
</evidence>
<dbReference type="InterPro" id="IPR029026">
    <property type="entry name" value="tRNA_m1G_MTases_N"/>
</dbReference>
<dbReference type="RefSeq" id="WP_111898335.1">
    <property type="nucleotide sequence ID" value="NZ_CP033459.1"/>
</dbReference>
<evidence type="ECO:0000256" key="2">
    <source>
        <dbReference type="ARBA" id="ARBA00022679"/>
    </source>
</evidence>
<evidence type="ECO:0000313" key="5">
    <source>
        <dbReference type="Proteomes" id="UP000249375"/>
    </source>
</evidence>
<name>A0A5P8E6Y3_9BACT</name>
<feature type="domain" description="tRNA/rRNA methyltransferase SpoU type" evidence="3">
    <location>
        <begin position="25"/>
        <end position="167"/>
    </location>
</feature>
<dbReference type="OrthoDB" id="9795352at2"/>
<proteinExistence type="predicted"/>
<sequence>MQKLTVEELNRISIENFREAKKLPLVVVLDNIRSLHNVGSVFRTADAFRLEGIFLCGITATPPAIEIHKTALGAEDSVEWKYEEKTIDAVNKLKEDGYVVLALEQVKESKMLDKYKFEGSKKYAIILGNEVKGVQQEVVDACNDTIEIPQYGTKHSLNVSVSAGIAIWEVFFQLREKLM</sequence>
<dbReference type="EMBL" id="CP033459">
    <property type="protein sequence ID" value="QFQ12775.1"/>
    <property type="molecule type" value="Genomic_DNA"/>
</dbReference>
<dbReference type="SUPFAM" id="SSF75217">
    <property type="entry name" value="alpha/beta knot"/>
    <property type="match status" value="1"/>
</dbReference>
<dbReference type="PANTHER" id="PTHR46429">
    <property type="entry name" value="23S RRNA (GUANOSINE-2'-O-)-METHYLTRANSFERASE RLMB"/>
    <property type="match status" value="1"/>
</dbReference>
<dbReference type="CDD" id="cd18097">
    <property type="entry name" value="SpoU-like"/>
    <property type="match status" value="1"/>
</dbReference>
<accession>A0A5P8E6Y3</accession>
<dbReference type="Gene3D" id="3.40.1280.10">
    <property type="match status" value="1"/>
</dbReference>
<keyword evidence="1 4" id="KW-0489">Methyltransferase</keyword>
<dbReference type="GO" id="GO:0006396">
    <property type="term" value="P:RNA processing"/>
    <property type="evidence" value="ECO:0007669"/>
    <property type="project" value="InterPro"/>
</dbReference>
<dbReference type="Pfam" id="PF00588">
    <property type="entry name" value="SpoU_methylase"/>
    <property type="match status" value="1"/>
</dbReference>
<reference evidence="4 5" key="1">
    <citation type="submission" date="2018-11" db="EMBL/GenBank/DDBJ databases">
        <authorList>
            <person name="Na S.W."/>
            <person name="Baik M."/>
        </authorList>
    </citation>
    <scope>NUCLEOTIDE SEQUENCE [LARGE SCALE GENOMIC DNA]</scope>
    <source>
        <strain evidence="4 5">E39</strain>
    </source>
</reference>
<dbReference type="PANTHER" id="PTHR46429:SF1">
    <property type="entry name" value="23S RRNA (GUANOSINE-2'-O-)-METHYLTRANSFERASE RLMB"/>
    <property type="match status" value="1"/>
</dbReference>
<dbReference type="AlphaFoldDB" id="A0A5P8E6Y3"/>
<dbReference type="KEGG" id="alq:C7Y71_006940"/>
<dbReference type="Proteomes" id="UP000249375">
    <property type="component" value="Chromosome"/>
</dbReference>
<dbReference type="InterPro" id="IPR001537">
    <property type="entry name" value="SpoU_MeTrfase"/>
</dbReference>
<evidence type="ECO:0000259" key="3">
    <source>
        <dbReference type="Pfam" id="PF00588"/>
    </source>
</evidence>